<reference evidence="2 3" key="1">
    <citation type="journal article" date="2020" name="Genome Biol. Evol.">
        <title>Comparative genomics of Sclerotiniaceae.</title>
        <authorList>
            <person name="Valero Jimenez C.A."/>
            <person name="Steentjes M."/>
            <person name="Scholten O.E."/>
            <person name="Van Kan J.A.L."/>
        </authorList>
    </citation>
    <scope>NUCLEOTIDE SEQUENCE [LARGE SCALE GENOMIC DNA]</scope>
    <source>
        <strain evidence="2 3">B1</strain>
    </source>
</reference>
<evidence type="ECO:0000313" key="2">
    <source>
        <dbReference type="EMBL" id="KAF7940059.1"/>
    </source>
</evidence>
<dbReference type="Proteomes" id="UP000783213">
    <property type="component" value="Unassembled WGS sequence"/>
</dbReference>
<keyword evidence="3" id="KW-1185">Reference proteome</keyword>
<accession>A0ABQ7J1Y9</accession>
<sequence length="105" mass="11331">MLSATQLTKLKYVNVTSRRSTNVYSYNSRSLILSYCIAAFIAFIRIMIGILSCISNGVARSTASSALVATTRNPELHAPSKGHCIQGTCMGSLTLGKEMAKTRLV</sequence>
<organism evidence="2 3">
    <name type="scientific">Botrytis deweyae</name>
    <dbReference type="NCBI Taxonomy" id="2478750"/>
    <lineage>
        <taxon>Eukaryota</taxon>
        <taxon>Fungi</taxon>
        <taxon>Dikarya</taxon>
        <taxon>Ascomycota</taxon>
        <taxon>Pezizomycotina</taxon>
        <taxon>Leotiomycetes</taxon>
        <taxon>Helotiales</taxon>
        <taxon>Sclerotiniaceae</taxon>
        <taxon>Botrytis</taxon>
    </lineage>
</organism>
<proteinExistence type="predicted"/>
<evidence type="ECO:0000313" key="3">
    <source>
        <dbReference type="Proteomes" id="UP000783213"/>
    </source>
</evidence>
<dbReference type="EMBL" id="RCSX01000001">
    <property type="protein sequence ID" value="KAF7940059.1"/>
    <property type="molecule type" value="Genomic_DNA"/>
</dbReference>
<name>A0ABQ7J1Y9_9HELO</name>
<keyword evidence="1" id="KW-0472">Membrane</keyword>
<dbReference type="PANTHER" id="PTHR35041:SF3">
    <property type="entry name" value="FORMYLMETHIONINE DEFORMYLASE-LIKE PROTEIN"/>
    <property type="match status" value="1"/>
</dbReference>
<protein>
    <submittedName>
        <fullName evidence="2">Uncharacterized protein</fullName>
    </submittedName>
</protein>
<keyword evidence="1" id="KW-0812">Transmembrane</keyword>
<dbReference type="PANTHER" id="PTHR35041">
    <property type="entry name" value="MEDIATOR OF RNA POLYMERASE II TRANSCRIPTION SUBUNIT 1"/>
    <property type="match status" value="1"/>
</dbReference>
<feature type="transmembrane region" description="Helical" evidence="1">
    <location>
        <begin position="32"/>
        <end position="54"/>
    </location>
</feature>
<keyword evidence="1" id="KW-1133">Transmembrane helix</keyword>
<comment type="caution">
    <text evidence="2">The sequence shown here is derived from an EMBL/GenBank/DDBJ whole genome shotgun (WGS) entry which is preliminary data.</text>
</comment>
<gene>
    <name evidence="2" type="ORF">EAE98_000186</name>
</gene>
<dbReference type="RefSeq" id="XP_038815481.1">
    <property type="nucleotide sequence ID" value="XM_038947804.1"/>
</dbReference>
<evidence type="ECO:0000256" key="1">
    <source>
        <dbReference type="SAM" id="Phobius"/>
    </source>
</evidence>
<dbReference type="GeneID" id="62226961"/>